<dbReference type="CDD" id="cd00130">
    <property type="entry name" value="PAS"/>
    <property type="match status" value="2"/>
</dbReference>
<dbReference type="Gene3D" id="3.30.450.20">
    <property type="entry name" value="PAS domain"/>
    <property type="match status" value="2"/>
</dbReference>
<dbReference type="GO" id="GO:0006355">
    <property type="term" value="P:regulation of DNA-templated transcription"/>
    <property type="evidence" value="ECO:0007669"/>
    <property type="project" value="InterPro"/>
</dbReference>
<evidence type="ECO:0000256" key="1">
    <source>
        <dbReference type="ARBA" id="ARBA00000085"/>
    </source>
</evidence>
<dbReference type="GO" id="GO:0005524">
    <property type="term" value="F:ATP binding"/>
    <property type="evidence" value="ECO:0007669"/>
    <property type="project" value="UniProtKB-KW"/>
</dbReference>
<evidence type="ECO:0000259" key="11">
    <source>
        <dbReference type="PROSITE" id="PS50112"/>
    </source>
</evidence>
<dbReference type="PATRIC" id="fig|471514.4.peg.469"/>
<dbReference type="Pfam" id="PF08447">
    <property type="entry name" value="PAS_3"/>
    <property type="match status" value="1"/>
</dbReference>
<dbReference type="NCBIfam" id="TIGR00229">
    <property type="entry name" value="sensory_box"/>
    <property type="match status" value="2"/>
</dbReference>
<evidence type="ECO:0000256" key="8">
    <source>
        <dbReference type="ARBA" id="ARBA00022969"/>
    </source>
</evidence>
<dbReference type="InterPro" id="IPR003594">
    <property type="entry name" value="HATPase_dom"/>
</dbReference>
<dbReference type="SUPFAM" id="SSF55874">
    <property type="entry name" value="ATPase domain of HSP90 chaperone/DNA topoisomerase II/histidine kinase"/>
    <property type="match status" value="1"/>
</dbReference>
<dbReference type="InterPro" id="IPR013655">
    <property type="entry name" value="PAS_fold_3"/>
</dbReference>
<dbReference type="PROSITE" id="PS50109">
    <property type="entry name" value="HIS_KIN"/>
    <property type="match status" value="1"/>
</dbReference>
<feature type="domain" description="PAC" evidence="12">
    <location>
        <begin position="210"/>
        <end position="260"/>
    </location>
</feature>
<dbReference type="InterPro" id="IPR004358">
    <property type="entry name" value="Sig_transdc_His_kin-like_C"/>
</dbReference>
<dbReference type="InterPro" id="IPR036097">
    <property type="entry name" value="HisK_dim/P_sf"/>
</dbReference>
<dbReference type="PANTHER" id="PTHR43065">
    <property type="entry name" value="SENSOR HISTIDINE KINASE"/>
    <property type="match status" value="1"/>
</dbReference>
<keyword evidence="6" id="KW-0418">Kinase</keyword>
<keyword evidence="7" id="KW-0067">ATP-binding</keyword>
<feature type="domain" description="PAS" evidence="11">
    <location>
        <begin position="13"/>
        <end position="86"/>
    </location>
</feature>
<dbReference type="Gene3D" id="1.10.287.130">
    <property type="match status" value="1"/>
</dbReference>
<sequence length="479" mass="54089">MRCCNRMSGVVVDFQKYKCLIENNPDGVCEIDLQGRILDVNGVFAQLTGRTKSELVQLSLMDLLFADDASAKQELDLLVQGAHRNHNRLRVRHKEGHPIQILCTTVPIIVNDDVIGLYMIVKDISQQKTVDELLGISQSMLAYSQRIAHVGSWEFDPVRQRSLWSAELFNIYGLPNTEYISLTEAYRYIHPEDKERFMESAQALAEGQPYDIEFRIVRPDGNVRYVHSRREMCVSNGEVHLIGTAQDITDQKQTQELLLQSEKLSVVGQMAAGVAHEIRNPLTALKGFVQLLHPQSADTHRQYFEIMQMELNRIQQILDELLMLAKPQSVKYTCEDVCRLLQEVIALMDAQAIMQQVNIKCRYSMNLPRVNCVPNQLKQVFVNVMKNAIEAMPAGGTLSIRLKYKKTWVEIEFSDEGVGIPAEKLSKLGEPFYTTKEKGTGLGLMVSHRIIHTHGGNLQIVSGMGKGTTVRILLPAVSQ</sequence>
<comment type="catalytic activity">
    <reaction evidence="1">
        <text>ATP + protein L-histidine = ADP + protein N-phospho-L-histidine.</text>
        <dbReference type="EC" id="2.7.13.3"/>
    </reaction>
</comment>
<keyword evidence="3" id="KW-0597">Phosphoprotein</keyword>
<dbReference type="InterPro" id="IPR000014">
    <property type="entry name" value="PAS"/>
</dbReference>
<dbReference type="InterPro" id="IPR005467">
    <property type="entry name" value="His_kinase_dom"/>
</dbReference>
<evidence type="ECO:0000259" key="12">
    <source>
        <dbReference type="PROSITE" id="PS50113"/>
    </source>
</evidence>
<dbReference type="PROSITE" id="PS50113">
    <property type="entry name" value="PAC"/>
    <property type="match status" value="1"/>
</dbReference>
<keyword evidence="9" id="KW-0902">Two-component regulatory system</keyword>
<name>A0A0P9GSD7_9BACL</name>
<dbReference type="PANTHER" id="PTHR43065:SF34">
    <property type="entry name" value="SPORULATION KINASE A"/>
    <property type="match status" value="1"/>
</dbReference>
<dbReference type="GO" id="GO:0030435">
    <property type="term" value="P:sporulation resulting in formation of a cellular spore"/>
    <property type="evidence" value="ECO:0007669"/>
    <property type="project" value="UniProtKB-KW"/>
</dbReference>
<organism evidence="13 14">
    <name type="scientific">Alicyclobacillus ferrooxydans</name>
    <dbReference type="NCBI Taxonomy" id="471514"/>
    <lineage>
        <taxon>Bacteria</taxon>
        <taxon>Bacillati</taxon>
        <taxon>Bacillota</taxon>
        <taxon>Bacilli</taxon>
        <taxon>Bacillales</taxon>
        <taxon>Alicyclobacillaceae</taxon>
        <taxon>Alicyclobacillus</taxon>
    </lineage>
</organism>
<accession>A0A0P9GSD7</accession>
<dbReference type="EC" id="2.7.13.3" evidence="2"/>
<dbReference type="InterPro" id="IPR001610">
    <property type="entry name" value="PAC"/>
</dbReference>
<dbReference type="SUPFAM" id="SSF47384">
    <property type="entry name" value="Homodimeric domain of signal transducing histidine kinase"/>
    <property type="match status" value="1"/>
</dbReference>
<dbReference type="CDD" id="cd00082">
    <property type="entry name" value="HisKA"/>
    <property type="match status" value="1"/>
</dbReference>
<comment type="caution">
    <text evidence="13">The sequence shown here is derived from an EMBL/GenBank/DDBJ whole genome shotgun (WGS) entry which is preliminary data.</text>
</comment>
<evidence type="ECO:0000256" key="7">
    <source>
        <dbReference type="ARBA" id="ARBA00022840"/>
    </source>
</evidence>
<protein>
    <recommendedName>
        <fullName evidence="2">histidine kinase</fullName>
        <ecNumber evidence="2">2.7.13.3</ecNumber>
    </recommendedName>
</protein>
<dbReference type="CDD" id="cd00075">
    <property type="entry name" value="HATPase"/>
    <property type="match status" value="1"/>
</dbReference>
<dbReference type="SUPFAM" id="SSF55785">
    <property type="entry name" value="PYP-like sensor domain (PAS domain)"/>
    <property type="match status" value="2"/>
</dbReference>
<dbReference type="EMBL" id="LJCO01000042">
    <property type="protein sequence ID" value="KPV43944.1"/>
    <property type="molecule type" value="Genomic_DNA"/>
</dbReference>
<dbReference type="InterPro" id="IPR003661">
    <property type="entry name" value="HisK_dim/P_dom"/>
</dbReference>
<feature type="domain" description="Histidine kinase" evidence="10">
    <location>
        <begin position="273"/>
        <end position="478"/>
    </location>
</feature>
<evidence type="ECO:0000256" key="3">
    <source>
        <dbReference type="ARBA" id="ARBA00022553"/>
    </source>
</evidence>
<evidence type="ECO:0000256" key="2">
    <source>
        <dbReference type="ARBA" id="ARBA00012438"/>
    </source>
</evidence>
<evidence type="ECO:0000256" key="9">
    <source>
        <dbReference type="ARBA" id="ARBA00023012"/>
    </source>
</evidence>
<dbReference type="SMART" id="SM00086">
    <property type="entry name" value="PAC"/>
    <property type="match status" value="2"/>
</dbReference>
<evidence type="ECO:0000259" key="10">
    <source>
        <dbReference type="PROSITE" id="PS50109"/>
    </source>
</evidence>
<dbReference type="InterPro" id="IPR013767">
    <property type="entry name" value="PAS_fold"/>
</dbReference>
<dbReference type="PRINTS" id="PR00344">
    <property type="entry name" value="BCTRLSENSOR"/>
</dbReference>
<dbReference type="PROSITE" id="PS50112">
    <property type="entry name" value="PAS"/>
    <property type="match status" value="2"/>
</dbReference>
<evidence type="ECO:0000256" key="5">
    <source>
        <dbReference type="ARBA" id="ARBA00022741"/>
    </source>
</evidence>
<dbReference type="Proteomes" id="UP000050482">
    <property type="component" value="Unassembled WGS sequence"/>
</dbReference>
<keyword evidence="8" id="KW-0749">Sporulation</keyword>
<dbReference type="InterPro" id="IPR036890">
    <property type="entry name" value="HATPase_C_sf"/>
</dbReference>
<keyword evidence="14" id="KW-1185">Reference proteome</keyword>
<dbReference type="Pfam" id="PF00512">
    <property type="entry name" value="HisKA"/>
    <property type="match status" value="1"/>
</dbReference>
<dbReference type="Pfam" id="PF02518">
    <property type="entry name" value="HATPase_c"/>
    <property type="match status" value="1"/>
</dbReference>
<dbReference type="SMART" id="SM00091">
    <property type="entry name" value="PAS"/>
    <property type="match status" value="2"/>
</dbReference>
<dbReference type="GO" id="GO:0000155">
    <property type="term" value="F:phosphorelay sensor kinase activity"/>
    <property type="evidence" value="ECO:0007669"/>
    <property type="project" value="InterPro"/>
</dbReference>
<dbReference type="SMART" id="SM00388">
    <property type="entry name" value="HisKA"/>
    <property type="match status" value="1"/>
</dbReference>
<reference evidence="13 14" key="1">
    <citation type="submission" date="2015-09" db="EMBL/GenBank/DDBJ databases">
        <title>Draft genome sequence of Alicyclobacillus ferrooxydans DSM 22381.</title>
        <authorList>
            <person name="Hemp J."/>
        </authorList>
    </citation>
    <scope>NUCLEOTIDE SEQUENCE [LARGE SCALE GENOMIC DNA]</scope>
    <source>
        <strain evidence="13 14">TC-34</strain>
    </source>
</reference>
<dbReference type="AlphaFoldDB" id="A0A0P9GSD7"/>
<dbReference type="OrthoDB" id="9815750at2"/>
<dbReference type="STRING" id="471514.AN477_09475"/>
<gene>
    <name evidence="13" type="ORF">AN477_09475</name>
</gene>
<evidence type="ECO:0000313" key="13">
    <source>
        <dbReference type="EMBL" id="KPV43944.1"/>
    </source>
</evidence>
<evidence type="ECO:0000256" key="4">
    <source>
        <dbReference type="ARBA" id="ARBA00022679"/>
    </source>
</evidence>
<evidence type="ECO:0000256" key="6">
    <source>
        <dbReference type="ARBA" id="ARBA00022777"/>
    </source>
</evidence>
<keyword evidence="4" id="KW-0808">Transferase</keyword>
<feature type="domain" description="PAS" evidence="11">
    <location>
        <begin position="164"/>
        <end position="208"/>
    </location>
</feature>
<keyword evidence="5" id="KW-0547">Nucleotide-binding</keyword>
<dbReference type="SMART" id="SM00387">
    <property type="entry name" value="HATPase_c"/>
    <property type="match status" value="1"/>
</dbReference>
<dbReference type="InterPro" id="IPR035965">
    <property type="entry name" value="PAS-like_dom_sf"/>
</dbReference>
<dbReference type="InterPro" id="IPR000700">
    <property type="entry name" value="PAS-assoc_C"/>
</dbReference>
<dbReference type="FunFam" id="1.10.287.130:FF:000040">
    <property type="entry name" value="PAS domain-containing sensor histidine kinase"/>
    <property type="match status" value="1"/>
</dbReference>
<dbReference type="Pfam" id="PF00989">
    <property type="entry name" value="PAS"/>
    <property type="match status" value="1"/>
</dbReference>
<proteinExistence type="predicted"/>
<dbReference type="Gene3D" id="3.30.565.10">
    <property type="entry name" value="Histidine kinase-like ATPase, C-terminal domain"/>
    <property type="match status" value="1"/>
</dbReference>
<dbReference type="Gene3D" id="2.10.70.100">
    <property type="match status" value="1"/>
</dbReference>
<evidence type="ECO:0000313" key="14">
    <source>
        <dbReference type="Proteomes" id="UP000050482"/>
    </source>
</evidence>